<evidence type="ECO:0000313" key="3">
    <source>
        <dbReference type="EMBL" id="PWW24277.1"/>
    </source>
</evidence>
<evidence type="ECO:0000259" key="2">
    <source>
        <dbReference type="PROSITE" id="PS51186"/>
    </source>
</evidence>
<name>A0A317QN70_9ACTN</name>
<dbReference type="InterPro" id="IPR016181">
    <property type="entry name" value="Acyl_CoA_acyltransferase"/>
</dbReference>
<dbReference type="PANTHER" id="PTHR42791">
    <property type="entry name" value="GNAT FAMILY ACETYLTRANSFERASE"/>
    <property type="match status" value="1"/>
</dbReference>
<dbReference type="PANTHER" id="PTHR42791:SF1">
    <property type="entry name" value="N-ACETYLTRANSFERASE DOMAIN-CONTAINING PROTEIN"/>
    <property type="match status" value="1"/>
</dbReference>
<evidence type="ECO:0000313" key="4">
    <source>
        <dbReference type="Proteomes" id="UP000246661"/>
    </source>
</evidence>
<protein>
    <submittedName>
        <fullName evidence="3">Acetyltransferase (GNAT) family protein</fullName>
    </submittedName>
</protein>
<reference evidence="4" key="1">
    <citation type="submission" date="2018-05" db="EMBL/GenBank/DDBJ databases">
        <authorList>
            <person name="Klenk H.-P."/>
            <person name="Huntemann M."/>
            <person name="Clum A."/>
            <person name="Pillay M."/>
            <person name="Palaniappan K."/>
            <person name="Varghese N."/>
            <person name="Mikhailova N."/>
            <person name="Stamatis D."/>
            <person name="Reddy T."/>
            <person name="Daum C."/>
            <person name="Shapiro N."/>
            <person name="Ivanova N."/>
            <person name="Kyrpides N."/>
            <person name="Woyke T."/>
        </authorList>
    </citation>
    <scope>NUCLEOTIDE SEQUENCE [LARGE SCALE GENOMIC DNA]</scope>
    <source>
        <strain evidence="4">DSM 45417</strain>
    </source>
</reference>
<dbReference type="InterPro" id="IPR052523">
    <property type="entry name" value="Trichothecene_AcTrans"/>
</dbReference>
<gene>
    <name evidence="3" type="ORF">JD79_03456</name>
</gene>
<organism evidence="3 4">
    <name type="scientific">Geodermatophilus normandii</name>
    <dbReference type="NCBI Taxonomy" id="1137989"/>
    <lineage>
        <taxon>Bacteria</taxon>
        <taxon>Bacillati</taxon>
        <taxon>Actinomycetota</taxon>
        <taxon>Actinomycetes</taxon>
        <taxon>Geodermatophilales</taxon>
        <taxon>Geodermatophilaceae</taxon>
        <taxon>Geodermatophilus</taxon>
    </lineage>
</organism>
<dbReference type="PROSITE" id="PS51186">
    <property type="entry name" value="GNAT"/>
    <property type="match status" value="1"/>
</dbReference>
<dbReference type="Pfam" id="PF00583">
    <property type="entry name" value="Acetyltransf_1"/>
    <property type="match status" value="1"/>
</dbReference>
<proteinExistence type="predicted"/>
<dbReference type="GO" id="GO:0016747">
    <property type="term" value="F:acyltransferase activity, transferring groups other than amino-acyl groups"/>
    <property type="evidence" value="ECO:0007669"/>
    <property type="project" value="InterPro"/>
</dbReference>
<dbReference type="RefSeq" id="WP_110006498.1">
    <property type="nucleotide sequence ID" value="NZ_QGTX01000001.1"/>
</dbReference>
<dbReference type="SUPFAM" id="SSF55729">
    <property type="entry name" value="Acyl-CoA N-acyltransferases (Nat)"/>
    <property type="match status" value="1"/>
</dbReference>
<dbReference type="InterPro" id="IPR000182">
    <property type="entry name" value="GNAT_dom"/>
</dbReference>
<accession>A0A317QN70</accession>
<dbReference type="OrthoDB" id="7057833at2"/>
<comment type="caution">
    <text evidence="3">The sequence shown here is derived from an EMBL/GenBank/DDBJ whole genome shotgun (WGS) entry which is preliminary data.</text>
</comment>
<dbReference type="Proteomes" id="UP000246661">
    <property type="component" value="Unassembled WGS sequence"/>
</dbReference>
<dbReference type="EMBL" id="QGTX01000001">
    <property type="protein sequence ID" value="PWW24277.1"/>
    <property type="molecule type" value="Genomic_DNA"/>
</dbReference>
<feature type="region of interest" description="Disordered" evidence="1">
    <location>
        <begin position="192"/>
        <end position="211"/>
    </location>
</feature>
<keyword evidence="4" id="KW-1185">Reference proteome</keyword>
<sequence length="211" mass="22115">MTLHVRPAQPDDVPAAADVLADAFADHPWTRWTVGADAHAQRLTRLFRLDLGTIALPYGHVDIGTTPEGPATVAVWLPGAAVPGDVWAEVGAASVELAGSRAAAAAAAEAVLAPRRSSEEHLLLASVGVVRHLQGRGLGTATLAPGLDRADREGLPVRLETSAEATVHLYRRLGFAVTDVVDPPDGGPRTWLMRRGSCGTRRSRAPEDGAP</sequence>
<evidence type="ECO:0000256" key="1">
    <source>
        <dbReference type="SAM" id="MobiDB-lite"/>
    </source>
</evidence>
<dbReference type="AlphaFoldDB" id="A0A317QN70"/>
<keyword evidence="3" id="KW-0808">Transferase</keyword>
<dbReference type="Gene3D" id="3.40.630.30">
    <property type="match status" value="1"/>
</dbReference>
<feature type="domain" description="N-acetyltransferase" evidence="2">
    <location>
        <begin position="3"/>
        <end position="198"/>
    </location>
</feature>